<name>A0AAV2KKE5_KNICA</name>
<evidence type="ECO:0000313" key="2">
    <source>
        <dbReference type="Proteomes" id="UP001497482"/>
    </source>
</evidence>
<keyword evidence="2" id="KW-1185">Reference proteome</keyword>
<gene>
    <name evidence="1" type="ORF">KC01_LOCUS18486</name>
</gene>
<proteinExistence type="predicted"/>
<evidence type="ECO:0000313" key="1">
    <source>
        <dbReference type="EMBL" id="CAL1588746.1"/>
    </source>
</evidence>
<protein>
    <submittedName>
        <fullName evidence="1">Uncharacterized protein</fullName>
    </submittedName>
</protein>
<sequence>MCSWCDQGTRGDCTSWNAAPSEEEAPVSRVSLGSANPLDKTRLILRALYKCPTYDWREGQKQETELLPNLSMEMWARAKIFKRRIEKGGNTSKGI</sequence>
<accession>A0AAV2KKE5</accession>
<dbReference type="AlphaFoldDB" id="A0AAV2KKE5"/>
<dbReference type="EMBL" id="OZ035840">
    <property type="protein sequence ID" value="CAL1588746.1"/>
    <property type="molecule type" value="Genomic_DNA"/>
</dbReference>
<dbReference type="Proteomes" id="UP001497482">
    <property type="component" value="Chromosome 18"/>
</dbReference>
<reference evidence="1 2" key="1">
    <citation type="submission" date="2024-04" db="EMBL/GenBank/DDBJ databases">
        <authorList>
            <person name="Waldvogel A.-M."/>
            <person name="Schoenle A."/>
        </authorList>
    </citation>
    <scope>NUCLEOTIDE SEQUENCE [LARGE SCALE GENOMIC DNA]</scope>
</reference>
<organism evidence="1 2">
    <name type="scientific">Knipowitschia caucasica</name>
    <name type="common">Caucasian dwarf goby</name>
    <name type="synonym">Pomatoschistus caucasicus</name>
    <dbReference type="NCBI Taxonomy" id="637954"/>
    <lineage>
        <taxon>Eukaryota</taxon>
        <taxon>Metazoa</taxon>
        <taxon>Chordata</taxon>
        <taxon>Craniata</taxon>
        <taxon>Vertebrata</taxon>
        <taxon>Euteleostomi</taxon>
        <taxon>Actinopterygii</taxon>
        <taxon>Neopterygii</taxon>
        <taxon>Teleostei</taxon>
        <taxon>Neoteleostei</taxon>
        <taxon>Acanthomorphata</taxon>
        <taxon>Gobiaria</taxon>
        <taxon>Gobiiformes</taxon>
        <taxon>Gobioidei</taxon>
        <taxon>Gobiidae</taxon>
        <taxon>Gobiinae</taxon>
        <taxon>Knipowitschia</taxon>
    </lineage>
</organism>